<dbReference type="Gene3D" id="1.10.357.10">
    <property type="entry name" value="Tetracycline Repressor, domain 2"/>
    <property type="match status" value="1"/>
</dbReference>
<organism evidence="6 7">
    <name type="scientific">Dokdonia pacifica</name>
    <dbReference type="NCBI Taxonomy" id="1627892"/>
    <lineage>
        <taxon>Bacteria</taxon>
        <taxon>Pseudomonadati</taxon>
        <taxon>Bacteroidota</taxon>
        <taxon>Flavobacteriia</taxon>
        <taxon>Flavobacteriales</taxon>
        <taxon>Flavobacteriaceae</taxon>
        <taxon>Dokdonia</taxon>
    </lineage>
</organism>
<evidence type="ECO:0000256" key="2">
    <source>
        <dbReference type="ARBA" id="ARBA00023125"/>
    </source>
</evidence>
<dbReference type="PANTHER" id="PTHR47506">
    <property type="entry name" value="TRANSCRIPTIONAL REGULATORY PROTEIN"/>
    <property type="match status" value="1"/>
</dbReference>
<gene>
    <name evidence="6" type="ORF">SAMN06265376_1011129</name>
</gene>
<feature type="domain" description="HTH tetR-type" evidence="5">
    <location>
        <begin position="6"/>
        <end position="66"/>
    </location>
</feature>
<keyword evidence="7" id="KW-1185">Reference proteome</keyword>
<evidence type="ECO:0000256" key="3">
    <source>
        <dbReference type="ARBA" id="ARBA00023163"/>
    </source>
</evidence>
<name>A0A238WIW0_9FLAO</name>
<dbReference type="PROSITE" id="PS50977">
    <property type="entry name" value="HTH_TETR_2"/>
    <property type="match status" value="1"/>
</dbReference>
<dbReference type="AlphaFoldDB" id="A0A238WIW0"/>
<evidence type="ECO:0000256" key="1">
    <source>
        <dbReference type="ARBA" id="ARBA00023015"/>
    </source>
</evidence>
<feature type="DNA-binding region" description="H-T-H motif" evidence="4">
    <location>
        <begin position="29"/>
        <end position="48"/>
    </location>
</feature>
<dbReference type="Gene3D" id="1.10.10.60">
    <property type="entry name" value="Homeodomain-like"/>
    <property type="match status" value="1"/>
</dbReference>
<dbReference type="GO" id="GO:0003677">
    <property type="term" value="F:DNA binding"/>
    <property type="evidence" value="ECO:0007669"/>
    <property type="project" value="UniProtKB-UniRule"/>
</dbReference>
<evidence type="ECO:0000313" key="6">
    <source>
        <dbReference type="EMBL" id="SNR46526.1"/>
    </source>
</evidence>
<accession>A0A238WIW0</accession>
<keyword evidence="1" id="KW-0805">Transcription regulation</keyword>
<keyword evidence="2 4" id="KW-0238">DNA-binding</keyword>
<dbReference type="InterPro" id="IPR001647">
    <property type="entry name" value="HTH_TetR"/>
</dbReference>
<dbReference type="SUPFAM" id="SSF46689">
    <property type="entry name" value="Homeodomain-like"/>
    <property type="match status" value="1"/>
</dbReference>
<sequence length="193" mass="21999">MPRVEVFDRVQVLEKVKHLFWDKGFNGTSMQDLVDVTGLNRSSIYNSFGNKKALYELVLKQYQEEGKALFETALSQTENAFEGIGLVFDNMIQAILQDVEGKGCFNMNCTTELSRADISIRGFLTSRQEYTISIFKDLIDKGQEQGVINKDDSSNNYAYYLFSAFQGLRMTGMLTRDEQKLKKIVANTLKILN</sequence>
<dbReference type="EMBL" id="FZNY01000001">
    <property type="protein sequence ID" value="SNR46526.1"/>
    <property type="molecule type" value="Genomic_DNA"/>
</dbReference>
<dbReference type="OrthoDB" id="9795242at2"/>
<dbReference type="Proteomes" id="UP000198379">
    <property type="component" value="Unassembled WGS sequence"/>
</dbReference>
<dbReference type="SUPFAM" id="SSF48498">
    <property type="entry name" value="Tetracyclin repressor-like, C-terminal domain"/>
    <property type="match status" value="1"/>
</dbReference>
<protein>
    <submittedName>
        <fullName evidence="6">Transcriptional regulator, TetR family</fullName>
    </submittedName>
</protein>
<dbReference type="InterPro" id="IPR036271">
    <property type="entry name" value="Tet_transcr_reg_TetR-rel_C_sf"/>
</dbReference>
<evidence type="ECO:0000313" key="7">
    <source>
        <dbReference type="Proteomes" id="UP000198379"/>
    </source>
</evidence>
<dbReference type="Pfam" id="PF00440">
    <property type="entry name" value="TetR_N"/>
    <property type="match status" value="1"/>
</dbReference>
<evidence type="ECO:0000259" key="5">
    <source>
        <dbReference type="PROSITE" id="PS50977"/>
    </source>
</evidence>
<evidence type="ECO:0000256" key="4">
    <source>
        <dbReference type="PROSITE-ProRule" id="PRU00335"/>
    </source>
</evidence>
<proteinExistence type="predicted"/>
<reference evidence="6 7" key="1">
    <citation type="submission" date="2017-06" db="EMBL/GenBank/DDBJ databases">
        <authorList>
            <person name="Kim H.J."/>
            <person name="Triplett B.A."/>
        </authorList>
    </citation>
    <scope>NUCLEOTIDE SEQUENCE [LARGE SCALE GENOMIC DNA]</scope>
    <source>
        <strain evidence="6 7">DSM 25597</strain>
    </source>
</reference>
<dbReference type="InterPro" id="IPR009057">
    <property type="entry name" value="Homeodomain-like_sf"/>
</dbReference>
<dbReference type="RefSeq" id="WP_089370421.1">
    <property type="nucleotide sequence ID" value="NZ_BMEP01000003.1"/>
</dbReference>
<dbReference type="PANTHER" id="PTHR47506:SF1">
    <property type="entry name" value="HTH-TYPE TRANSCRIPTIONAL REGULATOR YJDC"/>
    <property type="match status" value="1"/>
</dbReference>
<keyword evidence="3" id="KW-0804">Transcription</keyword>